<dbReference type="InterPro" id="IPR011598">
    <property type="entry name" value="bHLH_dom"/>
</dbReference>
<dbReference type="GO" id="GO:0003677">
    <property type="term" value="F:DNA binding"/>
    <property type="evidence" value="ECO:0007669"/>
    <property type="project" value="UniProtKB-KW"/>
</dbReference>
<evidence type="ECO:0000256" key="5">
    <source>
        <dbReference type="ARBA" id="ARBA00023242"/>
    </source>
</evidence>
<dbReference type="InterPro" id="IPR044579">
    <property type="entry name" value="bHLH11/121"/>
</dbReference>
<dbReference type="Pfam" id="PF23177">
    <property type="entry name" value="bHLH_IRO3"/>
    <property type="match status" value="1"/>
</dbReference>
<keyword evidence="4" id="KW-0804">Transcription</keyword>
<dbReference type="GO" id="GO:0005634">
    <property type="term" value="C:nucleus"/>
    <property type="evidence" value="ECO:0007669"/>
    <property type="project" value="UniProtKB-SubCell"/>
</dbReference>
<dbReference type="GO" id="GO:0006879">
    <property type="term" value="P:intracellular iron ion homeostasis"/>
    <property type="evidence" value="ECO:0007669"/>
    <property type="project" value="InterPro"/>
</dbReference>
<evidence type="ECO:0000256" key="7">
    <source>
        <dbReference type="SAM" id="MobiDB-lite"/>
    </source>
</evidence>
<evidence type="ECO:0000313" key="10">
    <source>
        <dbReference type="Proteomes" id="UP000657918"/>
    </source>
</evidence>
<dbReference type="InterPro" id="IPR036638">
    <property type="entry name" value="HLH_DNA-bd_sf"/>
</dbReference>
<dbReference type="SUPFAM" id="SSF47459">
    <property type="entry name" value="HLH, helix-loop-helix DNA-binding domain"/>
    <property type="match status" value="1"/>
</dbReference>
<dbReference type="Gene3D" id="4.10.280.10">
    <property type="entry name" value="Helix-loop-helix DNA-binding domain"/>
    <property type="match status" value="1"/>
</dbReference>
<comment type="caution">
    <text evidence="9">The sequence shown here is derived from an EMBL/GenBank/DDBJ whole genome shotgun (WGS) entry which is preliminary data.</text>
</comment>
<evidence type="ECO:0000313" key="9">
    <source>
        <dbReference type="EMBL" id="KAF9684451.1"/>
    </source>
</evidence>
<evidence type="ECO:0000256" key="1">
    <source>
        <dbReference type="ARBA" id="ARBA00004123"/>
    </source>
</evidence>
<feature type="domain" description="BHLH" evidence="8">
    <location>
        <begin position="48"/>
        <end position="98"/>
    </location>
</feature>
<dbReference type="OrthoDB" id="515493at2759"/>
<organism evidence="9 10">
    <name type="scientific">Salix dunnii</name>
    <dbReference type="NCBI Taxonomy" id="1413687"/>
    <lineage>
        <taxon>Eukaryota</taxon>
        <taxon>Viridiplantae</taxon>
        <taxon>Streptophyta</taxon>
        <taxon>Embryophyta</taxon>
        <taxon>Tracheophyta</taxon>
        <taxon>Spermatophyta</taxon>
        <taxon>Magnoliopsida</taxon>
        <taxon>eudicotyledons</taxon>
        <taxon>Gunneridae</taxon>
        <taxon>Pentapetalae</taxon>
        <taxon>rosids</taxon>
        <taxon>fabids</taxon>
        <taxon>Malpighiales</taxon>
        <taxon>Salicaceae</taxon>
        <taxon>Saliceae</taxon>
        <taxon>Salix</taxon>
    </lineage>
</organism>
<gene>
    <name evidence="9" type="ORF">SADUNF_Sadunf04G0119600</name>
</gene>
<feature type="region of interest" description="Disordered" evidence="7">
    <location>
        <begin position="222"/>
        <end position="331"/>
    </location>
</feature>
<feature type="compositionally biased region" description="Low complexity" evidence="7">
    <location>
        <begin position="297"/>
        <end position="320"/>
    </location>
</feature>
<dbReference type="SMART" id="SM00353">
    <property type="entry name" value="HLH"/>
    <property type="match status" value="1"/>
</dbReference>
<evidence type="ECO:0000256" key="3">
    <source>
        <dbReference type="ARBA" id="ARBA00023125"/>
    </source>
</evidence>
<feature type="compositionally biased region" description="Polar residues" evidence="7">
    <location>
        <begin position="222"/>
        <end position="247"/>
    </location>
</feature>
<proteinExistence type="predicted"/>
<protein>
    <recommendedName>
        <fullName evidence="8">BHLH domain-containing protein</fullName>
    </recommendedName>
</protein>
<feature type="compositionally biased region" description="Polar residues" evidence="7">
    <location>
        <begin position="272"/>
        <end position="285"/>
    </location>
</feature>
<evidence type="ECO:0000256" key="4">
    <source>
        <dbReference type="ARBA" id="ARBA00023163"/>
    </source>
</evidence>
<sequence length="331" mass="36626">MVPFTAFNPPTPSPDQRHVPPTCPSPNPKSSVYFSLHTHLYFLDSVSARKIQKADREKLRRDRLNEHFVELGNTLDPDRPRNDKATILADTIQLLKDLTSQVDRLKAEYATLSEESLELTQEKNDLREEKASLKSDIDNLNIQCQQRLRAPYPWPAMDHSVMMAPPSYPFPMPVAMPPGAISLHSPIQPYPFFGNQNPAVIHNSCTTFVPCMAPNTMVDQQSAQHVSSLSQTASRSHVSGKQNLKNKSSGECKIEKSEGSDDVSTDLELKTPGSTADQDLSSGQGKSKKPQRKESSVTEWSSSSRCSSSPSVQDSSYNSVVGSTKHDDLES</sequence>
<dbReference type="Proteomes" id="UP000657918">
    <property type="component" value="Chromosome 4"/>
</dbReference>
<reference evidence="9 10" key="1">
    <citation type="submission" date="2020-10" db="EMBL/GenBank/DDBJ databases">
        <title>Plant Genome Project.</title>
        <authorList>
            <person name="Zhang R.-G."/>
        </authorList>
    </citation>
    <scope>NUCLEOTIDE SEQUENCE [LARGE SCALE GENOMIC DNA]</scope>
    <source>
        <strain evidence="9">FAFU-HL-1</strain>
        <tissue evidence="9">Leaf</tissue>
    </source>
</reference>
<keyword evidence="5" id="KW-0539">Nucleus</keyword>
<dbReference type="CDD" id="cd11446">
    <property type="entry name" value="bHLH_AtILR3_like"/>
    <property type="match status" value="1"/>
</dbReference>
<accession>A0A835KEH9</accession>
<evidence type="ECO:0000259" key="8">
    <source>
        <dbReference type="PROSITE" id="PS50888"/>
    </source>
</evidence>
<dbReference type="PROSITE" id="PS50888">
    <property type="entry name" value="BHLH"/>
    <property type="match status" value="1"/>
</dbReference>
<dbReference type="AlphaFoldDB" id="A0A835KEH9"/>
<feature type="compositionally biased region" description="Basic and acidic residues" evidence="7">
    <location>
        <begin position="248"/>
        <end position="259"/>
    </location>
</feature>
<name>A0A835KEH9_9ROSI</name>
<keyword evidence="6" id="KW-0175">Coiled coil</keyword>
<keyword evidence="10" id="KW-1185">Reference proteome</keyword>
<keyword evidence="2" id="KW-0805">Transcription regulation</keyword>
<dbReference type="InterPro" id="IPR057075">
    <property type="entry name" value="bHLH_IRO3"/>
</dbReference>
<keyword evidence="3" id="KW-0238">DNA-binding</keyword>
<dbReference type="PANTHER" id="PTHR47001">
    <property type="entry name" value="TRANSCRIPTION FACTOR BHLH121"/>
    <property type="match status" value="1"/>
</dbReference>
<comment type="subcellular location">
    <subcellularLocation>
        <location evidence="1">Nucleus</location>
    </subcellularLocation>
</comment>
<evidence type="ECO:0000256" key="6">
    <source>
        <dbReference type="SAM" id="Coils"/>
    </source>
</evidence>
<feature type="coiled-coil region" evidence="6">
    <location>
        <begin position="88"/>
        <end position="143"/>
    </location>
</feature>
<dbReference type="GO" id="GO:0003700">
    <property type="term" value="F:DNA-binding transcription factor activity"/>
    <property type="evidence" value="ECO:0007669"/>
    <property type="project" value="InterPro"/>
</dbReference>
<dbReference type="PANTHER" id="PTHR47001:SF3">
    <property type="entry name" value="TRANSCRIPTION FACTOR BHLH121"/>
    <property type="match status" value="1"/>
</dbReference>
<dbReference type="EMBL" id="JADGMS010000004">
    <property type="protein sequence ID" value="KAF9684451.1"/>
    <property type="molecule type" value="Genomic_DNA"/>
</dbReference>
<dbReference type="GO" id="GO:0046983">
    <property type="term" value="F:protein dimerization activity"/>
    <property type="evidence" value="ECO:0007669"/>
    <property type="project" value="InterPro"/>
</dbReference>
<evidence type="ECO:0000256" key="2">
    <source>
        <dbReference type="ARBA" id="ARBA00023015"/>
    </source>
</evidence>
<feature type="region of interest" description="Disordered" evidence="7">
    <location>
        <begin position="1"/>
        <end position="26"/>
    </location>
</feature>